<evidence type="ECO:0000259" key="4">
    <source>
        <dbReference type="PROSITE" id="PS51077"/>
    </source>
</evidence>
<evidence type="ECO:0000256" key="3">
    <source>
        <dbReference type="ARBA" id="ARBA00023163"/>
    </source>
</evidence>
<dbReference type="SMART" id="SM00346">
    <property type="entry name" value="HTH_ICLR"/>
    <property type="match status" value="1"/>
</dbReference>
<dbReference type="GO" id="GO:0003677">
    <property type="term" value="F:DNA binding"/>
    <property type="evidence" value="ECO:0007669"/>
    <property type="project" value="UniProtKB-KW"/>
</dbReference>
<dbReference type="InterPro" id="IPR036390">
    <property type="entry name" value="WH_DNA-bd_sf"/>
</dbReference>
<dbReference type="InterPro" id="IPR029016">
    <property type="entry name" value="GAF-like_dom_sf"/>
</dbReference>
<evidence type="ECO:0000256" key="1">
    <source>
        <dbReference type="ARBA" id="ARBA00023015"/>
    </source>
</evidence>
<keyword evidence="1" id="KW-0805">Transcription regulation</keyword>
<dbReference type="PROSITE" id="PS51078">
    <property type="entry name" value="ICLR_ED"/>
    <property type="match status" value="1"/>
</dbReference>
<dbReference type="RefSeq" id="WP_182484366.1">
    <property type="nucleotide sequence ID" value="NZ_JACGWU010000002.1"/>
</dbReference>
<sequence>MTGESPSVKSAKRTLELLEIVAQYPHGITFVELADHLSYPKSSLHGLLQTVVAMKWLTLDSVDRRYSIGVRPWEVGQAFRRSRDIVIKARRYLREANESLDETVQLGILDDLDVVYLDKVEGTQPLRLVSREGSRLPAYVTGIGKALLSGLPAHVLRDRFAGQALTGYTSLTITSGDHLIEVLGGVRTRGYATDDGEYSHGVFCVAVPITNRGGQVVAALSFSVPSARIESGDVTTDRMIEVLLAASGAISAAIDADPQSRRS</sequence>
<feature type="domain" description="IclR-ED" evidence="5">
    <location>
        <begin position="71"/>
        <end position="256"/>
    </location>
</feature>
<dbReference type="Pfam" id="PF09339">
    <property type="entry name" value="HTH_IclR"/>
    <property type="match status" value="1"/>
</dbReference>
<evidence type="ECO:0000313" key="6">
    <source>
        <dbReference type="EMBL" id="MBA8828927.1"/>
    </source>
</evidence>
<evidence type="ECO:0000256" key="2">
    <source>
        <dbReference type="ARBA" id="ARBA00023125"/>
    </source>
</evidence>
<dbReference type="SUPFAM" id="SSF46785">
    <property type="entry name" value="Winged helix' DNA-binding domain"/>
    <property type="match status" value="1"/>
</dbReference>
<evidence type="ECO:0000259" key="5">
    <source>
        <dbReference type="PROSITE" id="PS51078"/>
    </source>
</evidence>
<dbReference type="EMBL" id="JACGWU010000002">
    <property type="protein sequence ID" value="MBA8828927.1"/>
    <property type="molecule type" value="Genomic_DNA"/>
</dbReference>
<dbReference type="Pfam" id="PF01614">
    <property type="entry name" value="IclR_C"/>
    <property type="match status" value="1"/>
</dbReference>
<keyword evidence="7" id="KW-1185">Reference proteome</keyword>
<accession>A0A7W3JTL4</accession>
<dbReference type="PROSITE" id="PS51077">
    <property type="entry name" value="HTH_ICLR"/>
    <property type="match status" value="1"/>
</dbReference>
<dbReference type="InterPro" id="IPR050707">
    <property type="entry name" value="HTH_MetabolicPath_Reg"/>
</dbReference>
<name>A0A7W3JTL4_9MICO</name>
<dbReference type="Proteomes" id="UP000524237">
    <property type="component" value="Unassembled WGS sequence"/>
</dbReference>
<evidence type="ECO:0000313" key="7">
    <source>
        <dbReference type="Proteomes" id="UP000524237"/>
    </source>
</evidence>
<protein>
    <submittedName>
        <fullName evidence="6">DNA-binding IclR family transcriptional regulator</fullName>
    </submittedName>
</protein>
<reference evidence="6 7" key="1">
    <citation type="submission" date="2020-07" db="EMBL/GenBank/DDBJ databases">
        <title>Sequencing the genomes of 1000 actinobacteria strains.</title>
        <authorList>
            <person name="Klenk H.-P."/>
        </authorList>
    </citation>
    <scope>NUCLEOTIDE SEQUENCE [LARGE SCALE GENOMIC DNA]</scope>
    <source>
        <strain evidence="6 7">DSM 23737</strain>
    </source>
</reference>
<dbReference type="PANTHER" id="PTHR30136">
    <property type="entry name" value="HELIX-TURN-HELIX TRANSCRIPTIONAL REGULATOR, ICLR FAMILY"/>
    <property type="match status" value="1"/>
</dbReference>
<dbReference type="GO" id="GO:0045892">
    <property type="term" value="P:negative regulation of DNA-templated transcription"/>
    <property type="evidence" value="ECO:0007669"/>
    <property type="project" value="TreeGrafter"/>
</dbReference>
<dbReference type="InterPro" id="IPR005471">
    <property type="entry name" value="Tscrpt_reg_IclR_N"/>
</dbReference>
<keyword evidence="3" id="KW-0804">Transcription</keyword>
<dbReference type="SUPFAM" id="SSF55781">
    <property type="entry name" value="GAF domain-like"/>
    <property type="match status" value="1"/>
</dbReference>
<proteinExistence type="predicted"/>
<comment type="caution">
    <text evidence="6">The sequence shown here is derived from an EMBL/GenBank/DDBJ whole genome shotgun (WGS) entry which is preliminary data.</text>
</comment>
<organism evidence="6 7">
    <name type="scientific">Alpinimonas psychrophila</name>
    <dbReference type="NCBI Taxonomy" id="748908"/>
    <lineage>
        <taxon>Bacteria</taxon>
        <taxon>Bacillati</taxon>
        <taxon>Actinomycetota</taxon>
        <taxon>Actinomycetes</taxon>
        <taxon>Micrococcales</taxon>
        <taxon>Microbacteriaceae</taxon>
        <taxon>Alpinimonas</taxon>
    </lineage>
</organism>
<keyword evidence="2 6" id="KW-0238">DNA-binding</keyword>
<dbReference type="Gene3D" id="3.30.450.40">
    <property type="match status" value="1"/>
</dbReference>
<dbReference type="GO" id="GO:0003700">
    <property type="term" value="F:DNA-binding transcription factor activity"/>
    <property type="evidence" value="ECO:0007669"/>
    <property type="project" value="TreeGrafter"/>
</dbReference>
<dbReference type="Gene3D" id="1.10.10.10">
    <property type="entry name" value="Winged helix-like DNA-binding domain superfamily/Winged helix DNA-binding domain"/>
    <property type="match status" value="1"/>
</dbReference>
<dbReference type="PANTHER" id="PTHR30136:SF24">
    <property type="entry name" value="HTH-TYPE TRANSCRIPTIONAL REPRESSOR ALLR"/>
    <property type="match status" value="1"/>
</dbReference>
<gene>
    <name evidence="6" type="ORF">FB555_001025</name>
</gene>
<dbReference type="InterPro" id="IPR014757">
    <property type="entry name" value="Tscrpt_reg_IclR_C"/>
</dbReference>
<dbReference type="AlphaFoldDB" id="A0A7W3JTL4"/>
<feature type="domain" description="HTH iclR-type" evidence="4">
    <location>
        <begin position="8"/>
        <end position="70"/>
    </location>
</feature>
<dbReference type="InterPro" id="IPR036388">
    <property type="entry name" value="WH-like_DNA-bd_sf"/>
</dbReference>